<gene>
    <name evidence="1" type="ORF">B1526_0474</name>
</gene>
<reference evidence="1 2" key="1">
    <citation type="journal article" date="2017" name="ISME J.">
        <title>Unveiling bifidobacterial biogeography across the mammalian branch of the tree of life.</title>
        <authorList>
            <person name="Milani C."/>
            <person name="Mangifesta M."/>
            <person name="Mancabelli L."/>
            <person name="Lugli G.A."/>
            <person name="James K."/>
            <person name="Duranti S."/>
            <person name="Turroni F."/>
            <person name="Ferrario C."/>
            <person name="Ossiprandi M.C."/>
            <person name="van Sinderen D."/>
            <person name="Ventura M."/>
        </authorList>
    </citation>
    <scope>NUCLEOTIDE SEQUENCE [LARGE SCALE GENOMIC DNA]</scope>
    <source>
        <strain evidence="2">Ham19E</strain>
    </source>
</reference>
<name>A0A2A2EGI4_9BIFI</name>
<evidence type="ECO:0000313" key="2">
    <source>
        <dbReference type="Proteomes" id="UP000218399"/>
    </source>
</evidence>
<sequence length="40" mass="4248">MDFLNTIFGFDHTTNGIPATSMNSAATVSVMTELAARDAK</sequence>
<comment type="caution">
    <text evidence="1">The sequence shown here is derived from an EMBL/GenBank/DDBJ whole genome shotgun (WGS) entry which is preliminary data.</text>
</comment>
<accession>A0A2A2EGI4</accession>
<dbReference type="EMBL" id="MVOH01000006">
    <property type="protein sequence ID" value="PAU68289.1"/>
    <property type="molecule type" value="Genomic_DNA"/>
</dbReference>
<evidence type="ECO:0000313" key="1">
    <source>
        <dbReference type="EMBL" id="PAU68289.1"/>
    </source>
</evidence>
<organism evidence="1 2">
    <name type="scientific">Bifidobacterium criceti</name>
    <dbReference type="NCBI Taxonomy" id="1960969"/>
    <lineage>
        <taxon>Bacteria</taxon>
        <taxon>Bacillati</taxon>
        <taxon>Actinomycetota</taxon>
        <taxon>Actinomycetes</taxon>
        <taxon>Bifidobacteriales</taxon>
        <taxon>Bifidobacteriaceae</taxon>
        <taxon>Bifidobacterium</taxon>
    </lineage>
</organism>
<protein>
    <submittedName>
        <fullName evidence="1">Uncharacterized protein</fullName>
    </submittedName>
</protein>
<dbReference type="Proteomes" id="UP000218399">
    <property type="component" value="Unassembled WGS sequence"/>
</dbReference>
<dbReference type="AlphaFoldDB" id="A0A2A2EGI4"/>
<keyword evidence="2" id="KW-1185">Reference proteome</keyword>
<proteinExistence type="predicted"/>